<dbReference type="EMBL" id="DF237498">
    <property type="protein sequence ID" value="GAQ89671.1"/>
    <property type="molecule type" value="Genomic_DNA"/>
</dbReference>
<name>A0A1Y1IKJ3_KLENI</name>
<evidence type="ECO:0000313" key="11">
    <source>
        <dbReference type="Proteomes" id="UP000054558"/>
    </source>
</evidence>
<dbReference type="OrthoDB" id="7464992at2759"/>
<keyword evidence="8" id="KW-0472">Membrane</keyword>
<sequence>MASRIAQLLGFLRTGSKSNATAAVARGTFSSVYPQAPSGANISKLAAAHFLGSSFSRSLHTNATPIPTFDTAHVGAFVRQLLQRASGPITARHVSSSAQQSSARSFGTLVRSAVSDGKLSLARRPDVLRKADKGAFSCQAGGKRSQYTDGRGVTHFRARGFQGAYQDPNRRRRLLIIVGVAGGGLYIYYVTHLEEVPYTHRKHFIAISPATERALGEQQFQQIKLQFADDILPNNHPETRRVRKIASRIIDAATAGVDEPPQNKRDADGELVLDTAVVVDKEDQPKRRELKPGKRPVPIPGEDHMHGGAETAGKRDPRDEELQGVDREMLEEGVHGAPDKGGGGGYTDHLKGLRWEVLVVDKDILNAFCLPGGKIVVFTGLIKHFPTSDEIATVLGHEVAHGSARHVGEKLSSGFIVSVLELAAYFAGLPIELIVPASQSLISLPNSRKLESEADKIGLILMAAAGYDPRIAPSFYAKMAQLEGLPEYFQYLSTHPAGQQRARALAQSKVMEEAVRIYERTLEKQQQHKFFLGF</sequence>
<dbReference type="InterPro" id="IPR051156">
    <property type="entry name" value="Mito/Outer_Membr_Metalloprot"/>
</dbReference>
<evidence type="ECO:0000256" key="4">
    <source>
        <dbReference type="ARBA" id="ARBA00022801"/>
    </source>
</evidence>
<evidence type="ECO:0000256" key="2">
    <source>
        <dbReference type="ARBA" id="ARBA00022670"/>
    </source>
</evidence>
<accession>A0A1Y1IKJ3</accession>
<gene>
    <name evidence="10" type="ORF">KFL_005490010</name>
</gene>
<keyword evidence="8" id="KW-0812">Transmembrane</keyword>
<protein>
    <submittedName>
        <fullName evidence="10">Peptidase family M48 family protein</fullName>
    </submittedName>
</protein>
<dbReference type="AlphaFoldDB" id="A0A1Y1IKJ3"/>
<feature type="compositionally biased region" description="Basic and acidic residues" evidence="7">
    <location>
        <begin position="282"/>
        <end position="292"/>
    </location>
</feature>
<dbReference type="PANTHER" id="PTHR22726">
    <property type="entry name" value="METALLOENDOPEPTIDASE OMA1"/>
    <property type="match status" value="1"/>
</dbReference>
<dbReference type="OMA" id="MITKNLW"/>
<keyword evidence="3" id="KW-0479">Metal-binding</keyword>
<keyword evidence="6" id="KW-0482">Metalloprotease</keyword>
<proteinExistence type="predicted"/>
<evidence type="ECO:0000256" key="6">
    <source>
        <dbReference type="ARBA" id="ARBA00023049"/>
    </source>
</evidence>
<evidence type="ECO:0000256" key="5">
    <source>
        <dbReference type="ARBA" id="ARBA00022833"/>
    </source>
</evidence>
<dbReference type="GO" id="GO:0046872">
    <property type="term" value="F:metal ion binding"/>
    <property type="evidence" value="ECO:0007669"/>
    <property type="project" value="UniProtKB-KW"/>
</dbReference>
<dbReference type="CDD" id="cd07331">
    <property type="entry name" value="M48C_Oma1_like"/>
    <property type="match status" value="1"/>
</dbReference>
<feature type="compositionally biased region" description="Basic and acidic residues" evidence="7">
    <location>
        <begin position="301"/>
        <end position="319"/>
    </location>
</feature>
<dbReference type="Pfam" id="PF01435">
    <property type="entry name" value="Peptidase_M48"/>
    <property type="match status" value="1"/>
</dbReference>
<dbReference type="GO" id="GO:0051603">
    <property type="term" value="P:proteolysis involved in protein catabolic process"/>
    <property type="evidence" value="ECO:0000318"/>
    <property type="project" value="GO_Central"/>
</dbReference>
<feature type="transmembrane region" description="Helical" evidence="8">
    <location>
        <begin position="174"/>
        <end position="191"/>
    </location>
</feature>
<dbReference type="GO" id="GO:0016020">
    <property type="term" value="C:membrane"/>
    <property type="evidence" value="ECO:0000318"/>
    <property type="project" value="GO_Central"/>
</dbReference>
<evidence type="ECO:0000259" key="9">
    <source>
        <dbReference type="Pfam" id="PF01435"/>
    </source>
</evidence>
<evidence type="ECO:0000313" key="10">
    <source>
        <dbReference type="EMBL" id="GAQ89671.1"/>
    </source>
</evidence>
<keyword evidence="5" id="KW-0862">Zinc</keyword>
<reference evidence="10 11" key="1">
    <citation type="journal article" date="2014" name="Nat. Commun.">
        <title>Klebsormidium flaccidum genome reveals primary factors for plant terrestrial adaptation.</title>
        <authorList>
            <person name="Hori K."/>
            <person name="Maruyama F."/>
            <person name="Fujisawa T."/>
            <person name="Togashi T."/>
            <person name="Yamamoto N."/>
            <person name="Seo M."/>
            <person name="Sato S."/>
            <person name="Yamada T."/>
            <person name="Mori H."/>
            <person name="Tajima N."/>
            <person name="Moriyama T."/>
            <person name="Ikeuchi M."/>
            <person name="Watanabe M."/>
            <person name="Wada H."/>
            <person name="Kobayashi K."/>
            <person name="Saito M."/>
            <person name="Masuda T."/>
            <person name="Sasaki-Sekimoto Y."/>
            <person name="Mashiguchi K."/>
            <person name="Awai K."/>
            <person name="Shimojima M."/>
            <person name="Masuda S."/>
            <person name="Iwai M."/>
            <person name="Nobusawa T."/>
            <person name="Narise T."/>
            <person name="Kondo S."/>
            <person name="Saito H."/>
            <person name="Sato R."/>
            <person name="Murakawa M."/>
            <person name="Ihara Y."/>
            <person name="Oshima-Yamada Y."/>
            <person name="Ohtaka K."/>
            <person name="Satoh M."/>
            <person name="Sonobe K."/>
            <person name="Ishii M."/>
            <person name="Ohtani R."/>
            <person name="Kanamori-Sato M."/>
            <person name="Honoki R."/>
            <person name="Miyazaki D."/>
            <person name="Mochizuki H."/>
            <person name="Umetsu J."/>
            <person name="Higashi K."/>
            <person name="Shibata D."/>
            <person name="Kamiya Y."/>
            <person name="Sato N."/>
            <person name="Nakamura Y."/>
            <person name="Tabata S."/>
            <person name="Ida S."/>
            <person name="Kurokawa K."/>
            <person name="Ohta H."/>
        </authorList>
    </citation>
    <scope>NUCLEOTIDE SEQUENCE [LARGE SCALE GENOMIC DNA]</scope>
    <source>
        <strain evidence="10 11">NIES-2285</strain>
    </source>
</reference>
<evidence type="ECO:0000256" key="1">
    <source>
        <dbReference type="ARBA" id="ARBA00001947"/>
    </source>
</evidence>
<dbReference type="GO" id="GO:0004222">
    <property type="term" value="F:metalloendopeptidase activity"/>
    <property type="evidence" value="ECO:0000318"/>
    <property type="project" value="GO_Central"/>
</dbReference>
<organism evidence="10 11">
    <name type="scientific">Klebsormidium nitens</name>
    <name type="common">Green alga</name>
    <name type="synonym">Ulothrix nitens</name>
    <dbReference type="NCBI Taxonomy" id="105231"/>
    <lineage>
        <taxon>Eukaryota</taxon>
        <taxon>Viridiplantae</taxon>
        <taxon>Streptophyta</taxon>
        <taxon>Klebsormidiophyceae</taxon>
        <taxon>Klebsormidiales</taxon>
        <taxon>Klebsormidiaceae</taxon>
        <taxon>Klebsormidium</taxon>
    </lineage>
</organism>
<keyword evidence="8" id="KW-1133">Transmembrane helix</keyword>
<dbReference type="Gene3D" id="3.30.2010.10">
    <property type="entry name" value="Metalloproteases ('zincins'), catalytic domain"/>
    <property type="match status" value="1"/>
</dbReference>
<keyword evidence="4" id="KW-0378">Hydrolase</keyword>
<evidence type="ECO:0000256" key="7">
    <source>
        <dbReference type="SAM" id="MobiDB-lite"/>
    </source>
</evidence>
<dbReference type="PANTHER" id="PTHR22726:SF1">
    <property type="entry name" value="METALLOENDOPEPTIDASE OMA1, MITOCHONDRIAL"/>
    <property type="match status" value="1"/>
</dbReference>
<evidence type="ECO:0000256" key="8">
    <source>
        <dbReference type="SAM" id="Phobius"/>
    </source>
</evidence>
<feature type="region of interest" description="Disordered" evidence="7">
    <location>
        <begin position="282"/>
        <end position="319"/>
    </location>
</feature>
<evidence type="ECO:0000256" key="3">
    <source>
        <dbReference type="ARBA" id="ARBA00022723"/>
    </source>
</evidence>
<dbReference type="InterPro" id="IPR001915">
    <property type="entry name" value="Peptidase_M48"/>
</dbReference>
<dbReference type="STRING" id="105231.A0A1Y1IKJ3"/>
<feature type="domain" description="Peptidase M48" evidence="9">
    <location>
        <begin position="351"/>
        <end position="507"/>
    </location>
</feature>
<keyword evidence="11" id="KW-1185">Reference proteome</keyword>
<keyword evidence="2" id="KW-0645">Protease</keyword>
<comment type="cofactor">
    <cofactor evidence="1">
        <name>Zn(2+)</name>
        <dbReference type="ChEBI" id="CHEBI:29105"/>
    </cofactor>
</comment>
<dbReference type="Proteomes" id="UP000054558">
    <property type="component" value="Unassembled WGS sequence"/>
</dbReference>